<dbReference type="AlphaFoldDB" id="A0A099UF36"/>
<gene>
    <name evidence="1" type="ORF">BN2458_PEG0918</name>
    <name evidence="2" type="ORF">LS75_006000</name>
</gene>
<evidence type="ECO:0000313" key="1">
    <source>
        <dbReference type="EMBL" id="CUU39803.1"/>
    </source>
</evidence>
<dbReference type="EMBL" id="LN907858">
    <property type="protein sequence ID" value="CUU39803.1"/>
    <property type="molecule type" value="Genomic_DNA"/>
</dbReference>
<dbReference type="GeneID" id="78151155"/>
<name>A0A099UF36_9HELI</name>
<dbReference type="Pfam" id="PF11236">
    <property type="entry name" value="DUF3037"/>
    <property type="match status" value="1"/>
</dbReference>
<accession>A0A099UF36</accession>
<proteinExistence type="predicted"/>
<reference evidence="4" key="3">
    <citation type="submission" date="2015-11" db="EMBL/GenBank/DDBJ databases">
        <authorList>
            <person name="Anvar S.Y."/>
        </authorList>
    </citation>
    <scope>NUCLEOTIDE SEQUENCE [LARGE SCALE GENOMIC DNA]</scope>
</reference>
<evidence type="ECO:0000313" key="4">
    <source>
        <dbReference type="Proteomes" id="UP000064525"/>
    </source>
</evidence>
<dbReference type="OrthoDB" id="5319420at2"/>
<dbReference type="RefSeq" id="WP_034342871.1">
    <property type="nucleotide sequence ID" value="NZ_CAOMNX010000003.1"/>
</dbReference>
<evidence type="ECO:0000313" key="3">
    <source>
        <dbReference type="Proteomes" id="UP000029925"/>
    </source>
</evidence>
<keyword evidence="3" id="KW-1185">Reference proteome</keyword>
<dbReference type="EMBL" id="JRPF02000005">
    <property type="protein sequence ID" value="TLD78534.1"/>
    <property type="molecule type" value="Genomic_DNA"/>
</dbReference>
<dbReference type="Proteomes" id="UP000064525">
    <property type="component" value="Chromosome I"/>
</dbReference>
<protein>
    <submittedName>
        <fullName evidence="2">DUF3037 domain-containing protein</fullName>
    </submittedName>
</protein>
<reference evidence="2 3" key="1">
    <citation type="journal article" date="2014" name="Genome Announc.">
        <title>Draft genome sequences of eight enterohepatic helicobacter species isolated from both laboratory and wild rodents.</title>
        <authorList>
            <person name="Sheh A."/>
            <person name="Shen Z."/>
            <person name="Fox J.G."/>
        </authorList>
    </citation>
    <scope>NUCLEOTIDE SEQUENCE [LARGE SCALE GENOMIC DNA]</scope>
    <source>
        <strain evidence="2 3">MIT 98-6810</strain>
    </source>
</reference>
<dbReference type="KEGG" id="hty:BN2458_PEG0918"/>
<dbReference type="Proteomes" id="UP000029925">
    <property type="component" value="Unassembled WGS sequence"/>
</dbReference>
<dbReference type="InterPro" id="IPR021398">
    <property type="entry name" value="DUF3037"/>
</dbReference>
<dbReference type="STRING" id="76936.BN2458_PEG0918"/>
<sequence length="240" mass="28689">MRKIYTYRVIKYFPHIRSDEFFNVGIWLWDEQGNKKQIYIDKSQEHIKHLFKFPSIDKKALPFFLESIRQEMNAQSWYDNHLRFSEIDSIVSEQDINEVANILYEDYIGYKFHIREQKDRYAQANETTKIVYEKKFQNKLLLESCNDFSFSVINKITSKKYYSRFGSVNDKADIQELMYFSLKDKNYTKMNISLLGIVSADEEEIQSCKEDFLSPNHIAYASYLSDEESEKYFESISQTA</sequence>
<reference evidence="1" key="2">
    <citation type="submission" date="2015-11" db="EMBL/GenBank/DDBJ databases">
        <authorList>
            <person name="Zhang Y."/>
            <person name="Guo Z."/>
        </authorList>
    </citation>
    <scope>NUCLEOTIDE SEQUENCE</scope>
    <source>
        <strain evidence="1">1</strain>
    </source>
</reference>
<evidence type="ECO:0000313" key="2">
    <source>
        <dbReference type="EMBL" id="TLD78534.1"/>
    </source>
</evidence>
<dbReference type="PATRIC" id="fig|76936.10.peg.896"/>
<organism evidence="1 4">
    <name type="scientific">Helicobacter typhlonius</name>
    <dbReference type="NCBI Taxonomy" id="76936"/>
    <lineage>
        <taxon>Bacteria</taxon>
        <taxon>Pseudomonadati</taxon>
        <taxon>Campylobacterota</taxon>
        <taxon>Epsilonproteobacteria</taxon>
        <taxon>Campylobacterales</taxon>
        <taxon>Helicobacteraceae</taxon>
        <taxon>Helicobacter</taxon>
    </lineage>
</organism>